<sequence length="246" mass="27451">MQLIFDFPVTPRYSLDNFVVCSGNATAFQFVRRLTDPSGTEGLLYLYGPPGAGKTHLLMACGTIFSERAGLTTVPCISFKDVDEIYGGEYPAEELPKLAARFRDAPALLVDDIHLIPDQQSVRIELWQLFNDFHQAGRPIAVTGLQPPKELPHLDGHLISRLLWGLVARLDISDDDSRRLIMKKLADDRQILLPAEVIDYLLLHVRRDVPSLVAALDSIERFALASKRRISLRLAREALALTNPLG</sequence>
<accession>A0ABM8EN66</accession>
<dbReference type="InterPro" id="IPR003593">
    <property type="entry name" value="AAA+_ATPase"/>
</dbReference>
<dbReference type="SUPFAM" id="SSF52540">
    <property type="entry name" value="P-loop containing nucleoside triphosphate hydrolases"/>
    <property type="match status" value="1"/>
</dbReference>
<evidence type="ECO:0000313" key="3">
    <source>
        <dbReference type="Proteomes" id="UP001317705"/>
    </source>
</evidence>
<keyword evidence="3" id="KW-1185">Reference proteome</keyword>
<evidence type="ECO:0000313" key="2">
    <source>
        <dbReference type="EMBL" id="BDV43897.1"/>
    </source>
</evidence>
<dbReference type="InterPro" id="IPR027417">
    <property type="entry name" value="P-loop_NTPase"/>
</dbReference>
<dbReference type="SMART" id="SM00382">
    <property type="entry name" value="AAA"/>
    <property type="match status" value="1"/>
</dbReference>
<protein>
    <submittedName>
        <fullName evidence="2">DnaA regulatory inactivator Hda</fullName>
    </submittedName>
</protein>
<dbReference type="PANTHER" id="PTHR30050">
    <property type="entry name" value="CHROMOSOMAL REPLICATION INITIATOR PROTEIN DNAA"/>
    <property type="match status" value="1"/>
</dbReference>
<name>A0ABM8EN66_9BACT</name>
<dbReference type="InterPro" id="IPR055199">
    <property type="entry name" value="Hda_lid"/>
</dbReference>
<evidence type="ECO:0000259" key="1">
    <source>
        <dbReference type="SMART" id="SM00382"/>
    </source>
</evidence>
<reference evidence="2 3" key="1">
    <citation type="submission" date="2022-12" db="EMBL/GenBank/DDBJ databases">
        <title>Polyphasic characterization of Geotalea uranireducens NIT-SL11 newly isolated from a complex of sewage sludge and microbially reduced graphene oxide.</title>
        <authorList>
            <person name="Xie L."/>
            <person name="Yoshida N."/>
            <person name="Meng L."/>
        </authorList>
    </citation>
    <scope>NUCLEOTIDE SEQUENCE [LARGE SCALE GENOMIC DNA]</scope>
    <source>
        <strain evidence="2 3">NIT-SL11</strain>
    </source>
</reference>
<dbReference type="Gene3D" id="3.40.50.300">
    <property type="entry name" value="P-loop containing nucleotide triphosphate hydrolases"/>
    <property type="match status" value="1"/>
</dbReference>
<dbReference type="EMBL" id="AP027151">
    <property type="protein sequence ID" value="BDV43897.1"/>
    <property type="molecule type" value="Genomic_DNA"/>
</dbReference>
<proteinExistence type="predicted"/>
<gene>
    <name evidence="2" type="primary">hda</name>
    <name evidence="2" type="ORF">GURASL_28200</name>
</gene>
<dbReference type="Proteomes" id="UP001317705">
    <property type="component" value="Chromosome"/>
</dbReference>
<dbReference type="Pfam" id="PF22688">
    <property type="entry name" value="Hda_lid"/>
    <property type="match status" value="1"/>
</dbReference>
<dbReference type="RefSeq" id="WP_282000018.1">
    <property type="nucleotide sequence ID" value="NZ_AP027151.1"/>
</dbReference>
<feature type="domain" description="AAA+ ATPase" evidence="1">
    <location>
        <begin position="40"/>
        <end position="196"/>
    </location>
</feature>
<dbReference type="Pfam" id="PF00308">
    <property type="entry name" value="Bac_DnaA"/>
    <property type="match status" value="1"/>
</dbReference>
<dbReference type="PANTHER" id="PTHR30050:SF2">
    <property type="entry name" value="CHROMOSOMAL REPLICATION INITIATOR PROTEIN DNAA"/>
    <property type="match status" value="1"/>
</dbReference>
<dbReference type="Gene3D" id="1.10.8.60">
    <property type="match status" value="1"/>
</dbReference>
<organism evidence="2 3">
    <name type="scientific">Geotalea uraniireducens</name>
    <dbReference type="NCBI Taxonomy" id="351604"/>
    <lineage>
        <taxon>Bacteria</taxon>
        <taxon>Pseudomonadati</taxon>
        <taxon>Thermodesulfobacteriota</taxon>
        <taxon>Desulfuromonadia</taxon>
        <taxon>Geobacterales</taxon>
        <taxon>Geobacteraceae</taxon>
        <taxon>Geotalea</taxon>
    </lineage>
</organism>
<dbReference type="InterPro" id="IPR013317">
    <property type="entry name" value="DnaA_dom"/>
</dbReference>